<name>A0A3A1P1B7_9SPHN</name>
<dbReference type="OrthoDB" id="2059848at2"/>
<dbReference type="Proteomes" id="UP000265366">
    <property type="component" value="Unassembled WGS sequence"/>
</dbReference>
<proteinExistence type="predicted"/>
<evidence type="ECO:0000313" key="1">
    <source>
        <dbReference type="EMBL" id="RIV82957.1"/>
    </source>
</evidence>
<protein>
    <submittedName>
        <fullName evidence="1">Uncharacterized protein</fullName>
    </submittedName>
</protein>
<reference evidence="1 2" key="1">
    <citation type="submission" date="2018-08" db="EMBL/GenBank/DDBJ databases">
        <title>Erythrobacter zhengii sp.nov., a bacterium isolated from deep-sea sediment.</title>
        <authorList>
            <person name="Fang C."/>
            <person name="Wu Y.-H."/>
            <person name="Sun C."/>
            <person name="Wang H."/>
            <person name="Cheng H."/>
            <person name="Meng F.-X."/>
            <person name="Wang C.-S."/>
            <person name="Xu X.-W."/>
        </authorList>
    </citation>
    <scope>NUCLEOTIDE SEQUENCE [LARGE SCALE GENOMIC DNA]</scope>
    <source>
        <strain evidence="1 2">CCTCC AB 2015396</strain>
    </source>
</reference>
<keyword evidence="2" id="KW-1185">Reference proteome</keyword>
<comment type="caution">
    <text evidence="1">The sequence shown here is derived from an EMBL/GenBank/DDBJ whole genome shotgun (WGS) entry which is preliminary data.</text>
</comment>
<evidence type="ECO:0000313" key="2">
    <source>
        <dbReference type="Proteomes" id="UP000265366"/>
    </source>
</evidence>
<dbReference type="EMBL" id="QXFM01000114">
    <property type="protein sequence ID" value="RIV82957.1"/>
    <property type="molecule type" value="Genomic_DNA"/>
</dbReference>
<sequence>MALAADRNTPRKEGDLRQFNVAAATTIYAGALVCLNAAGTAVPGSTATTLTAVGRAEEYVDNSAGAAGDKTINVRRGVYRFGNSAAADEIGPEDIGKTAYVVDDETVALTNGTNTRSAAGKIYDVDAQGVWIEI</sequence>
<gene>
    <name evidence="1" type="ORF">D2V17_14235</name>
</gene>
<accession>A0A3A1P1B7</accession>
<dbReference type="RefSeq" id="WP_119593468.1">
    <property type="nucleotide sequence ID" value="NZ_QXFM01000114.1"/>
</dbReference>
<organism evidence="1 2">
    <name type="scientific">Aurantiacibacter xanthus</name>
    <dbReference type="NCBI Taxonomy" id="1784712"/>
    <lineage>
        <taxon>Bacteria</taxon>
        <taxon>Pseudomonadati</taxon>
        <taxon>Pseudomonadota</taxon>
        <taxon>Alphaproteobacteria</taxon>
        <taxon>Sphingomonadales</taxon>
        <taxon>Erythrobacteraceae</taxon>
        <taxon>Aurantiacibacter</taxon>
    </lineage>
</organism>
<dbReference type="AlphaFoldDB" id="A0A3A1P1B7"/>